<dbReference type="KEGG" id="mec:Q7C_133"/>
<keyword evidence="3" id="KW-1185">Reference proteome</keyword>
<dbReference type="Gene3D" id="3.40.50.10610">
    <property type="entry name" value="ABC-type transport auxiliary lipoprotein component"/>
    <property type="match status" value="1"/>
</dbReference>
<proteinExistence type="predicted"/>
<evidence type="ECO:0000313" key="3">
    <source>
        <dbReference type="Proteomes" id="UP000009145"/>
    </source>
</evidence>
<dbReference type="OrthoDB" id="5765056at2"/>
<organism evidence="2 3">
    <name type="scientific">Methylophaga frappieri (strain ATCC BAA-2434 / DSM 25690 / JAM7)</name>
    <dbReference type="NCBI Taxonomy" id="754477"/>
    <lineage>
        <taxon>Bacteria</taxon>
        <taxon>Pseudomonadati</taxon>
        <taxon>Pseudomonadota</taxon>
        <taxon>Gammaproteobacteria</taxon>
        <taxon>Thiotrichales</taxon>
        <taxon>Piscirickettsiaceae</taxon>
        <taxon>Methylophaga</taxon>
    </lineage>
</organism>
<reference evidence="2 3" key="1">
    <citation type="journal article" date="2012" name="J. Bacteriol.">
        <title>Complete genome sequences of Methylophaga sp. strain JAM1 and Methylophaga sp. strain JAM7.</title>
        <authorList>
            <person name="Villeneuve C."/>
            <person name="Martineau C."/>
            <person name="Mauffrey F."/>
            <person name="Villemur R."/>
        </authorList>
    </citation>
    <scope>NUCLEOTIDE SEQUENCE [LARGE SCALE GENOMIC DNA]</scope>
    <source>
        <strain evidence="2 3">JAM7</strain>
    </source>
</reference>
<dbReference type="SUPFAM" id="SSF159594">
    <property type="entry name" value="XCC0632-like"/>
    <property type="match status" value="1"/>
</dbReference>
<dbReference type="Pfam" id="PF03886">
    <property type="entry name" value="ABC_trans_aux"/>
    <property type="match status" value="1"/>
</dbReference>
<dbReference type="eggNOG" id="COG3009">
    <property type="taxonomic scope" value="Bacteria"/>
</dbReference>
<evidence type="ECO:0000259" key="1">
    <source>
        <dbReference type="Pfam" id="PF03886"/>
    </source>
</evidence>
<dbReference type="STRING" id="754477.Q7C_133"/>
<evidence type="ECO:0000313" key="2">
    <source>
        <dbReference type="EMBL" id="AFJ01314.1"/>
    </source>
</evidence>
<dbReference type="EMBL" id="CP003380">
    <property type="protein sequence ID" value="AFJ01314.1"/>
    <property type="molecule type" value="Genomic_DNA"/>
</dbReference>
<gene>
    <name evidence="2" type="ordered locus">Q7C_133</name>
</gene>
<protein>
    <recommendedName>
        <fullName evidence="1">ABC-type transport auxiliary lipoprotein component domain-containing protein</fullName>
    </recommendedName>
</protein>
<dbReference type="AlphaFoldDB" id="I1YEH1"/>
<dbReference type="HOGENOM" id="CLU_112430_0_0_6"/>
<accession>I1YEH1</accession>
<sequence length="202" mass="22471">MALLAGCFSFGGGEDLDVDDNQPRLYIVEADRGSVASDFAVERTLLIKPVRVAPYFRETDIMMRVGENQYESRPPHELLTSPQTMFTAQLERWLAKSGLFSKVITDASEPHDLVLETGLTKLFGEARPAYPPQAVLEMQFFLSPAGSESEDRMLLQTGFRVDADINQSRPSEVIIGWKNGLEEILATLELDLKAYFAKPGSP</sequence>
<dbReference type="Proteomes" id="UP000009145">
    <property type="component" value="Chromosome"/>
</dbReference>
<dbReference type="InterPro" id="IPR005586">
    <property type="entry name" value="ABC_trans_aux"/>
</dbReference>
<name>I1YEH1_METFJ</name>
<dbReference type="PATRIC" id="fig|754477.3.peg.132"/>
<feature type="domain" description="ABC-type transport auxiliary lipoprotein component" evidence="1">
    <location>
        <begin position="40"/>
        <end position="184"/>
    </location>
</feature>